<evidence type="ECO:0000313" key="1">
    <source>
        <dbReference type="EMBL" id="GIY86768.1"/>
    </source>
</evidence>
<name>A0AAV4WWW9_9ARAC</name>
<accession>A0AAV4WWW9</accession>
<keyword evidence="2" id="KW-1185">Reference proteome</keyword>
<sequence>MKINKVSYSTPEIELSLIMLTIQEISLIFNKSTLLLMSKLTRVAAAEDCNDPQIMGSASAFLKQRSFIHNSALIRLGASSNERSKCFLLATHLSDSSK</sequence>
<gene>
    <name evidence="1" type="ORF">CDAR_303541</name>
</gene>
<dbReference type="Proteomes" id="UP001054837">
    <property type="component" value="Unassembled WGS sequence"/>
</dbReference>
<comment type="caution">
    <text evidence="1">The sequence shown here is derived from an EMBL/GenBank/DDBJ whole genome shotgun (WGS) entry which is preliminary data.</text>
</comment>
<protein>
    <submittedName>
        <fullName evidence="1">Uncharacterized protein</fullName>
    </submittedName>
</protein>
<reference evidence="1 2" key="1">
    <citation type="submission" date="2021-06" db="EMBL/GenBank/DDBJ databases">
        <title>Caerostris darwini draft genome.</title>
        <authorList>
            <person name="Kono N."/>
            <person name="Arakawa K."/>
        </authorList>
    </citation>
    <scope>NUCLEOTIDE SEQUENCE [LARGE SCALE GENOMIC DNA]</scope>
</reference>
<organism evidence="1 2">
    <name type="scientific">Caerostris darwini</name>
    <dbReference type="NCBI Taxonomy" id="1538125"/>
    <lineage>
        <taxon>Eukaryota</taxon>
        <taxon>Metazoa</taxon>
        <taxon>Ecdysozoa</taxon>
        <taxon>Arthropoda</taxon>
        <taxon>Chelicerata</taxon>
        <taxon>Arachnida</taxon>
        <taxon>Araneae</taxon>
        <taxon>Araneomorphae</taxon>
        <taxon>Entelegynae</taxon>
        <taxon>Araneoidea</taxon>
        <taxon>Araneidae</taxon>
        <taxon>Caerostris</taxon>
    </lineage>
</organism>
<proteinExistence type="predicted"/>
<dbReference type="AlphaFoldDB" id="A0AAV4WWW9"/>
<evidence type="ECO:0000313" key="2">
    <source>
        <dbReference type="Proteomes" id="UP001054837"/>
    </source>
</evidence>
<dbReference type="EMBL" id="BPLQ01015243">
    <property type="protein sequence ID" value="GIY86768.1"/>
    <property type="molecule type" value="Genomic_DNA"/>
</dbReference>